<comment type="similarity">
    <text evidence="2">Belongs to the vacuolar ATPase subunit S1 family.</text>
</comment>
<evidence type="ECO:0000313" key="9">
    <source>
        <dbReference type="EMBL" id="KAG8234048.1"/>
    </source>
</evidence>
<evidence type="ECO:0000256" key="6">
    <source>
        <dbReference type="SAM" id="Phobius"/>
    </source>
</evidence>
<dbReference type="AlphaFoldDB" id="A0A8K0P6K4"/>
<evidence type="ECO:0000259" key="8">
    <source>
        <dbReference type="Pfam" id="PF20520"/>
    </source>
</evidence>
<dbReference type="Proteomes" id="UP000792457">
    <property type="component" value="Unassembled WGS sequence"/>
</dbReference>
<dbReference type="InterPro" id="IPR008388">
    <property type="entry name" value="Ac45_acc_su"/>
</dbReference>
<dbReference type="GO" id="GO:0030641">
    <property type="term" value="P:regulation of cellular pH"/>
    <property type="evidence" value="ECO:0007669"/>
    <property type="project" value="TreeGrafter"/>
</dbReference>
<evidence type="ECO:0008006" key="11">
    <source>
        <dbReference type="Google" id="ProtNLM"/>
    </source>
</evidence>
<evidence type="ECO:0000256" key="3">
    <source>
        <dbReference type="ARBA" id="ARBA00022692"/>
    </source>
</evidence>
<comment type="subcellular location">
    <subcellularLocation>
        <location evidence="1">Membrane</location>
        <topology evidence="1">Single-pass membrane protein</topology>
    </subcellularLocation>
</comment>
<accession>A0A8K0P6K4</accession>
<reference evidence="9" key="1">
    <citation type="submission" date="2013-04" db="EMBL/GenBank/DDBJ databases">
        <authorList>
            <person name="Qu J."/>
            <person name="Murali S.C."/>
            <person name="Bandaranaike D."/>
            <person name="Bellair M."/>
            <person name="Blankenburg K."/>
            <person name="Chao H."/>
            <person name="Dinh H."/>
            <person name="Doddapaneni H."/>
            <person name="Downs B."/>
            <person name="Dugan-Rocha S."/>
            <person name="Elkadiri S."/>
            <person name="Gnanaolivu R.D."/>
            <person name="Hernandez B."/>
            <person name="Javaid M."/>
            <person name="Jayaseelan J.C."/>
            <person name="Lee S."/>
            <person name="Li M."/>
            <person name="Ming W."/>
            <person name="Munidasa M."/>
            <person name="Muniz J."/>
            <person name="Nguyen L."/>
            <person name="Ongeri F."/>
            <person name="Osuji N."/>
            <person name="Pu L.-L."/>
            <person name="Puazo M."/>
            <person name="Qu C."/>
            <person name="Quiroz J."/>
            <person name="Raj R."/>
            <person name="Weissenberger G."/>
            <person name="Xin Y."/>
            <person name="Zou X."/>
            <person name="Han Y."/>
            <person name="Richards S."/>
            <person name="Worley K."/>
            <person name="Muzny D."/>
            <person name="Gibbs R."/>
        </authorList>
    </citation>
    <scope>NUCLEOTIDE SEQUENCE</scope>
    <source>
        <strain evidence="9">Sampled in the wild</strain>
    </source>
</reference>
<dbReference type="GO" id="GO:0001671">
    <property type="term" value="F:ATPase activator activity"/>
    <property type="evidence" value="ECO:0007669"/>
    <property type="project" value="TreeGrafter"/>
</dbReference>
<name>A0A8K0P6K4_LADFU</name>
<dbReference type="OrthoDB" id="9985059at2759"/>
<dbReference type="PANTHER" id="PTHR12471">
    <property type="entry name" value="VACUOLAR ATP SYNTHASE SUBUNIT S1"/>
    <property type="match status" value="1"/>
</dbReference>
<dbReference type="GO" id="GO:0033176">
    <property type="term" value="C:proton-transporting V-type ATPase complex"/>
    <property type="evidence" value="ECO:0007669"/>
    <property type="project" value="TreeGrafter"/>
</dbReference>
<feature type="domain" description="V-type proton ATPase subunit S1/VOA1 transmembrane" evidence="8">
    <location>
        <begin position="414"/>
        <end position="451"/>
    </location>
</feature>
<feature type="transmembrane region" description="Helical" evidence="6">
    <location>
        <begin position="412"/>
        <end position="438"/>
    </location>
</feature>
<feature type="domain" description="V-type proton ATPase subunit S1 luminal" evidence="7">
    <location>
        <begin position="312"/>
        <end position="392"/>
    </location>
</feature>
<protein>
    <recommendedName>
        <fullName evidence="11">V-type proton ATPase subunit S1</fullName>
    </recommendedName>
</protein>
<comment type="caution">
    <text evidence="9">The sequence shown here is derived from an EMBL/GenBank/DDBJ whole genome shotgun (WGS) entry which is preliminary data.</text>
</comment>
<dbReference type="Pfam" id="PF20520">
    <property type="entry name" value="Ac45-VOA1_TM"/>
    <property type="match status" value="1"/>
</dbReference>
<evidence type="ECO:0000313" key="10">
    <source>
        <dbReference type="Proteomes" id="UP000792457"/>
    </source>
</evidence>
<dbReference type="EMBL" id="KZ308767">
    <property type="protein sequence ID" value="KAG8234048.1"/>
    <property type="molecule type" value="Genomic_DNA"/>
</dbReference>
<proteinExistence type="inferred from homology"/>
<evidence type="ECO:0000256" key="4">
    <source>
        <dbReference type="ARBA" id="ARBA00022989"/>
    </source>
</evidence>
<dbReference type="PANTHER" id="PTHR12471:SF7">
    <property type="entry name" value="V-TYPE PROTON ATPASE SUBUNIT S1"/>
    <property type="match status" value="1"/>
</dbReference>
<evidence type="ECO:0000256" key="5">
    <source>
        <dbReference type="ARBA" id="ARBA00023136"/>
    </source>
</evidence>
<keyword evidence="3 6" id="KW-0812">Transmembrane</keyword>
<evidence type="ECO:0000259" key="7">
    <source>
        <dbReference type="Pfam" id="PF05827"/>
    </source>
</evidence>
<dbReference type="InterPro" id="IPR046756">
    <property type="entry name" value="VAS1/VOA1_TM"/>
</dbReference>
<evidence type="ECO:0000256" key="1">
    <source>
        <dbReference type="ARBA" id="ARBA00004167"/>
    </source>
</evidence>
<reference evidence="9" key="2">
    <citation type="submission" date="2017-10" db="EMBL/GenBank/DDBJ databases">
        <title>Ladona fulva Genome sequencing and assembly.</title>
        <authorList>
            <person name="Murali S."/>
            <person name="Richards S."/>
            <person name="Bandaranaike D."/>
            <person name="Bellair M."/>
            <person name="Blankenburg K."/>
            <person name="Chao H."/>
            <person name="Dinh H."/>
            <person name="Doddapaneni H."/>
            <person name="Dugan-Rocha S."/>
            <person name="Elkadiri S."/>
            <person name="Gnanaolivu R."/>
            <person name="Hernandez B."/>
            <person name="Skinner E."/>
            <person name="Javaid M."/>
            <person name="Lee S."/>
            <person name="Li M."/>
            <person name="Ming W."/>
            <person name="Munidasa M."/>
            <person name="Muniz J."/>
            <person name="Nguyen L."/>
            <person name="Hughes D."/>
            <person name="Osuji N."/>
            <person name="Pu L.-L."/>
            <person name="Puazo M."/>
            <person name="Qu C."/>
            <person name="Quiroz J."/>
            <person name="Raj R."/>
            <person name="Weissenberger G."/>
            <person name="Xin Y."/>
            <person name="Zou X."/>
            <person name="Han Y."/>
            <person name="Worley K."/>
            <person name="Muzny D."/>
            <person name="Gibbs R."/>
        </authorList>
    </citation>
    <scope>NUCLEOTIDE SEQUENCE</scope>
    <source>
        <strain evidence="9">Sampled in the wild</strain>
    </source>
</reference>
<evidence type="ECO:0000256" key="2">
    <source>
        <dbReference type="ARBA" id="ARBA00009037"/>
    </source>
</evidence>
<keyword evidence="5 6" id="KW-0472">Membrane</keyword>
<keyword evidence="4 6" id="KW-1133">Transmembrane helix</keyword>
<dbReference type="Pfam" id="PF05827">
    <property type="entry name" value="VAS1_LD"/>
    <property type="match status" value="1"/>
</dbReference>
<sequence length="463" mass="51681">MHVMLADMAAKSIWSLAFLCVFYVALAAAKEYVPVLLIRSSDNALHEVGVTGLSKWSSDDFRRYILKVVNSNEDITKLPVVMVFAEESLSVEDFSWATEEDYGSFPRLGNESRSSNTIFFPSIHQPLKALEGLKEAGFKWVKYSSEDVLEMTTSGKKPNWLTDAAEVAKGVVLYIDLEDAHSNEDRPDMLRRHDSLVADAYDIMKADREIVLVYTAGHSSWYEADGREKMSNSFDYEDDGGREVRSLSRNLLAVPDADNSSDIILTPNKTGSLGVTGLLYTKSDPFLITEDNTNGTVLTGFYKSSVLWDDRSNKSSLVINYSKTVKINVVFTKKNGYWSTPYVDLDTGSNKTSLTPNVVIEAPMGFSYHCSQAVSFKKDSTELIFMGFQLQGLMPMPKEGQNIAFGDGYDCVYFFTAPILSGLFVTMLLGFIMIWGLSMIMDIRTMDRFDDPKGKTITIANAE</sequence>
<gene>
    <name evidence="9" type="ORF">J437_LFUL014773</name>
</gene>
<dbReference type="InterPro" id="IPR046755">
    <property type="entry name" value="VAS1_LD"/>
</dbReference>
<keyword evidence="10" id="KW-1185">Reference proteome</keyword>
<organism evidence="9 10">
    <name type="scientific">Ladona fulva</name>
    <name type="common">Scarce chaser dragonfly</name>
    <name type="synonym">Libellula fulva</name>
    <dbReference type="NCBI Taxonomy" id="123851"/>
    <lineage>
        <taxon>Eukaryota</taxon>
        <taxon>Metazoa</taxon>
        <taxon>Ecdysozoa</taxon>
        <taxon>Arthropoda</taxon>
        <taxon>Hexapoda</taxon>
        <taxon>Insecta</taxon>
        <taxon>Pterygota</taxon>
        <taxon>Palaeoptera</taxon>
        <taxon>Odonata</taxon>
        <taxon>Epiprocta</taxon>
        <taxon>Anisoptera</taxon>
        <taxon>Libelluloidea</taxon>
        <taxon>Libellulidae</taxon>
        <taxon>Ladona</taxon>
    </lineage>
</organism>